<keyword evidence="1" id="KW-0812">Transmembrane</keyword>
<evidence type="ECO:0008006" key="4">
    <source>
        <dbReference type="Google" id="ProtNLM"/>
    </source>
</evidence>
<sequence>MHKISRFVFILILSFFLSINLFLPIAKADGENINITLEEGFNGKIKMGKGFPLTIKLDNSGEAFSGNLLINFNPSWNTGGAISIKVDLPANNSKTYQISMPGLTEDHPSSYHNISTIQLYKGDWRKGKTVKFNGEDKIKPKYIDMNENVIGVLSENFDRLKELRILPFTQVQMIELKKEELPKQSLGLEMLDYLLIDEYAISQLDEEQQMAIKEWIEAGGVLVAGASPNGSQSYGQLYSLLPMKMEKEVSVNSDFLQTKDTEKKPEFSELKIFTGPLTEDAIIVDKIGDIPTTVKKNFGKGTILQTSFSLGDEPLSSWKGYSTWFANFLNEAEVTKLNSMKYGPDFYGSLYWEFVEANEFFPASNFSIGQLIGLLGGYIIIIVPVLYLVLRKLDKREHSWWIIPSLSIIMAAIVFGIGAKDRIAKPQLNQLGVYMAEDHHLTGLQASTLLSNKSGHYTLSIPKGQFNAVTSTQNMSSFDQMSGAIYEEKRKNTDIVFPEVGYWSSKTIYGKAHQKVNGGFVSDLKLKNNQLTGTIQNGFDYDFEEVFIWSGKEKIELGKLKKGEKIQVDKKVNLSLLTKPYTNGGPNFSYQNTDIDKMKRERLEYVASNIIFSSNKENEPIIAGFTKDEIIDVKMLGKKEKQDNTNLILESFNAEQEFSGEFTLKNEMLSTHMNVINGRILENMINGSNREMMIEDGEYEYIVQLPKQLVEKPTKLKEMTIKTNNQFIEYSVFNRETGEWLPFDTDKRSLTINETNHIQQFVTKEGEIKIKLVKNAKGDPYVQLPNITIKGEVTP</sequence>
<dbReference type="RefSeq" id="WP_057769788.1">
    <property type="nucleotide sequence ID" value="NZ_CP042593.1"/>
</dbReference>
<evidence type="ECO:0000313" key="2">
    <source>
        <dbReference type="EMBL" id="QED47507.1"/>
    </source>
</evidence>
<keyword evidence="3" id="KW-1185">Reference proteome</keyword>
<organism evidence="2 3">
    <name type="scientific">Cytobacillus dafuensis</name>
    <name type="common">Bacillus dafuensis</name>
    <dbReference type="NCBI Taxonomy" id="1742359"/>
    <lineage>
        <taxon>Bacteria</taxon>
        <taxon>Bacillati</taxon>
        <taxon>Bacillota</taxon>
        <taxon>Bacilli</taxon>
        <taxon>Bacillales</taxon>
        <taxon>Bacillaceae</taxon>
        <taxon>Cytobacillus</taxon>
    </lineage>
</organism>
<dbReference type="EMBL" id="CP042593">
    <property type="protein sequence ID" value="QED47507.1"/>
    <property type="molecule type" value="Genomic_DNA"/>
</dbReference>
<dbReference type="SUPFAM" id="SSF52317">
    <property type="entry name" value="Class I glutamine amidotransferase-like"/>
    <property type="match status" value="1"/>
</dbReference>
<reference evidence="3" key="1">
    <citation type="submission" date="2019-08" db="EMBL/GenBank/DDBJ databases">
        <authorList>
            <person name="Zheng X."/>
        </authorList>
    </citation>
    <scope>NUCLEOTIDE SEQUENCE [LARGE SCALE GENOMIC DNA]</scope>
    <source>
        <strain evidence="3">FJAT-25496</strain>
    </source>
</reference>
<dbReference type="InterPro" id="IPR029062">
    <property type="entry name" value="Class_I_gatase-like"/>
</dbReference>
<keyword evidence="1" id="KW-0472">Membrane</keyword>
<dbReference type="STRING" id="1742359.GCA_001439625_00381"/>
<dbReference type="KEGG" id="bda:FSZ17_09705"/>
<protein>
    <recommendedName>
        <fullName evidence="4">DUF4350 domain-containing protein</fullName>
    </recommendedName>
</protein>
<gene>
    <name evidence="2" type="ORF">FSZ17_09705</name>
</gene>
<accession>A0A5B8Z3R1</accession>
<name>A0A5B8Z3R1_CYTDA</name>
<keyword evidence="1" id="KW-1133">Transmembrane helix</keyword>
<feature type="transmembrane region" description="Helical" evidence="1">
    <location>
        <begin position="368"/>
        <end position="389"/>
    </location>
</feature>
<feature type="transmembrane region" description="Helical" evidence="1">
    <location>
        <begin position="401"/>
        <end position="419"/>
    </location>
</feature>
<dbReference type="OrthoDB" id="137965at2"/>
<evidence type="ECO:0000256" key="1">
    <source>
        <dbReference type="SAM" id="Phobius"/>
    </source>
</evidence>
<evidence type="ECO:0000313" key="3">
    <source>
        <dbReference type="Proteomes" id="UP000321555"/>
    </source>
</evidence>
<dbReference type="Proteomes" id="UP000321555">
    <property type="component" value="Chromosome"/>
</dbReference>
<proteinExistence type="predicted"/>
<dbReference type="AlphaFoldDB" id="A0A5B8Z3R1"/>